<keyword evidence="2" id="KW-0732">Signal</keyword>
<evidence type="ECO:0000313" key="4">
    <source>
        <dbReference type="Proteomes" id="UP000799770"/>
    </source>
</evidence>
<name>A0A6A5ZFM0_9PLEO</name>
<keyword evidence="4" id="KW-1185">Reference proteome</keyword>
<accession>A0A6A5ZFM0</accession>
<dbReference type="EMBL" id="ML977318">
    <property type="protein sequence ID" value="KAF2117733.1"/>
    <property type="molecule type" value="Genomic_DNA"/>
</dbReference>
<sequence>MQYSLIFVLAATGALAAPAKRQYTGQLSVLLLAIASTEEIREVTLEIPADVANQEQRCSVFNSDGLVIQVKRGDTVTTSFGIGEKWFPDGNADGEVANPSSNEPFKPPSLGSDELIIGKIVCNPTSEEIDEEEDPESTQSYEPEVPVEDEVLPSPTAVTGLGALNLRPSAACLSYSTRLSSRTLSKRQSVSR</sequence>
<gene>
    <name evidence="3" type="ORF">BDV96DRAFT_685409</name>
</gene>
<feature type="signal peptide" evidence="2">
    <location>
        <begin position="1"/>
        <end position="16"/>
    </location>
</feature>
<feature type="compositionally biased region" description="Acidic residues" evidence="1">
    <location>
        <begin position="127"/>
        <end position="136"/>
    </location>
</feature>
<evidence type="ECO:0000313" key="3">
    <source>
        <dbReference type="EMBL" id="KAF2117733.1"/>
    </source>
</evidence>
<proteinExistence type="predicted"/>
<organism evidence="3 4">
    <name type="scientific">Lophiotrema nucula</name>
    <dbReference type="NCBI Taxonomy" id="690887"/>
    <lineage>
        <taxon>Eukaryota</taxon>
        <taxon>Fungi</taxon>
        <taxon>Dikarya</taxon>
        <taxon>Ascomycota</taxon>
        <taxon>Pezizomycotina</taxon>
        <taxon>Dothideomycetes</taxon>
        <taxon>Pleosporomycetidae</taxon>
        <taxon>Pleosporales</taxon>
        <taxon>Lophiotremataceae</taxon>
        <taxon>Lophiotrema</taxon>
    </lineage>
</organism>
<feature type="region of interest" description="Disordered" evidence="1">
    <location>
        <begin position="127"/>
        <end position="156"/>
    </location>
</feature>
<feature type="chain" id="PRO_5025408697" evidence="2">
    <location>
        <begin position="17"/>
        <end position="192"/>
    </location>
</feature>
<dbReference type="AlphaFoldDB" id="A0A6A5ZFM0"/>
<protein>
    <submittedName>
        <fullName evidence="3">Uncharacterized protein</fullName>
    </submittedName>
</protein>
<evidence type="ECO:0000256" key="2">
    <source>
        <dbReference type="SAM" id="SignalP"/>
    </source>
</evidence>
<evidence type="ECO:0000256" key="1">
    <source>
        <dbReference type="SAM" id="MobiDB-lite"/>
    </source>
</evidence>
<dbReference type="Proteomes" id="UP000799770">
    <property type="component" value="Unassembled WGS sequence"/>
</dbReference>
<reference evidence="3" key="1">
    <citation type="journal article" date="2020" name="Stud. Mycol.">
        <title>101 Dothideomycetes genomes: a test case for predicting lifestyles and emergence of pathogens.</title>
        <authorList>
            <person name="Haridas S."/>
            <person name="Albert R."/>
            <person name="Binder M."/>
            <person name="Bloem J."/>
            <person name="Labutti K."/>
            <person name="Salamov A."/>
            <person name="Andreopoulos B."/>
            <person name="Baker S."/>
            <person name="Barry K."/>
            <person name="Bills G."/>
            <person name="Bluhm B."/>
            <person name="Cannon C."/>
            <person name="Castanera R."/>
            <person name="Culley D."/>
            <person name="Daum C."/>
            <person name="Ezra D."/>
            <person name="Gonzalez J."/>
            <person name="Henrissat B."/>
            <person name="Kuo A."/>
            <person name="Liang C."/>
            <person name="Lipzen A."/>
            <person name="Lutzoni F."/>
            <person name="Magnuson J."/>
            <person name="Mondo S."/>
            <person name="Nolan M."/>
            <person name="Ohm R."/>
            <person name="Pangilinan J."/>
            <person name="Park H.-J."/>
            <person name="Ramirez L."/>
            <person name="Alfaro M."/>
            <person name="Sun H."/>
            <person name="Tritt A."/>
            <person name="Yoshinaga Y."/>
            <person name="Zwiers L.-H."/>
            <person name="Turgeon B."/>
            <person name="Goodwin S."/>
            <person name="Spatafora J."/>
            <person name="Crous P."/>
            <person name="Grigoriev I."/>
        </authorList>
    </citation>
    <scope>NUCLEOTIDE SEQUENCE</scope>
    <source>
        <strain evidence="3">CBS 627.86</strain>
    </source>
</reference>